<feature type="compositionally biased region" description="Basic and acidic residues" evidence="6">
    <location>
        <begin position="168"/>
        <end position="196"/>
    </location>
</feature>
<feature type="compositionally biased region" description="Polar residues" evidence="6">
    <location>
        <begin position="356"/>
        <end position="366"/>
    </location>
</feature>
<evidence type="ECO:0000256" key="6">
    <source>
        <dbReference type="SAM" id="MobiDB-lite"/>
    </source>
</evidence>
<reference evidence="8 9" key="1">
    <citation type="submission" date="2024-01" db="EMBL/GenBank/DDBJ databases">
        <title>The complete chloroplast genome sequence of Lithospermum erythrorhizon: insights into the phylogenetic relationship among Boraginaceae species and the maternal lineages of purple gromwells.</title>
        <authorList>
            <person name="Okada T."/>
            <person name="Watanabe K."/>
        </authorList>
    </citation>
    <scope>NUCLEOTIDE SEQUENCE [LARGE SCALE GENOMIC DNA]</scope>
</reference>
<dbReference type="PANTHER" id="PTHR31072:SF147">
    <property type="entry name" value="TRANSCRIPTION FACTOR TCP13"/>
    <property type="match status" value="1"/>
</dbReference>
<gene>
    <name evidence="8" type="ORF">LIER_00403</name>
</gene>
<feature type="region of interest" description="Disordered" evidence="6">
    <location>
        <begin position="356"/>
        <end position="375"/>
    </location>
</feature>
<dbReference type="GO" id="GO:0043565">
    <property type="term" value="F:sequence-specific DNA binding"/>
    <property type="evidence" value="ECO:0007669"/>
    <property type="project" value="TreeGrafter"/>
</dbReference>
<feature type="compositionally biased region" description="Low complexity" evidence="6">
    <location>
        <begin position="29"/>
        <end position="40"/>
    </location>
</feature>
<dbReference type="GO" id="GO:0003700">
    <property type="term" value="F:DNA-binding transcription factor activity"/>
    <property type="evidence" value="ECO:0007669"/>
    <property type="project" value="InterPro"/>
</dbReference>
<dbReference type="Proteomes" id="UP001454036">
    <property type="component" value="Unassembled WGS sequence"/>
</dbReference>
<feature type="compositionally biased region" description="Polar residues" evidence="6">
    <location>
        <begin position="11"/>
        <end position="28"/>
    </location>
</feature>
<feature type="region of interest" description="Disordered" evidence="6">
    <location>
        <begin position="1"/>
        <end position="40"/>
    </location>
</feature>
<dbReference type="InterPro" id="IPR005333">
    <property type="entry name" value="Transcription_factor_TCP"/>
</dbReference>
<dbReference type="EMBL" id="BAABME010000032">
    <property type="protein sequence ID" value="GAA0138711.1"/>
    <property type="molecule type" value="Genomic_DNA"/>
</dbReference>
<feature type="domain" description="TCP" evidence="7">
    <location>
        <begin position="60"/>
        <end position="118"/>
    </location>
</feature>
<feature type="region of interest" description="Disordered" evidence="6">
    <location>
        <begin position="145"/>
        <end position="226"/>
    </location>
</feature>
<name>A0AAV3NJP9_LITER</name>
<evidence type="ECO:0000313" key="9">
    <source>
        <dbReference type="Proteomes" id="UP001454036"/>
    </source>
</evidence>
<feature type="compositionally biased region" description="Low complexity" evidence="6">
    <location>
        <begin position="308"/>
        <end position="322"/>
    </location>
</feature>
<feature type="region of interest" description="Disordered" evidence="6">
    <location>
        <begin position="308"/>
        <end position="340"/>
    </location>
</feature>
<keyword evidence="9" id="KW-1185">Reference proteome</keyword>
<proteinExistence type="predicted"/>
<comment type="subcellular location">
    <subcellularLocation>
        <location evidence="1">Nucleus</location>
    </subcellularLocation>
</comment>
<keyword evidence="5" id="KW-0539">Nucleus</keyword>
<dbReference type="PANTHER" id="PTHR31072">
    <property type="entry name" value="TRANSCRIPTION FACTOR TCP4-RELATED"/>
    <property type="match status" value="1"/>
</dbReference>
<evidence type="ECO:0000256" key="2">
    <source>
        <dbReference type="ARBA" id="ARBA00023015"/>
    </source>
</evidence>
<keyword evidence="4" id="KW-0804">Transcription</keyword>
<sequence>MITREEDEDLSSSTKQESDNINNTNFMVSSRPSSSSSAAMSSWSKSKDLRIVRVSKAFGGKDRHSKVCTVKGLRDRRVRLSIPTALQLYDLQDRLGLNQPSKVVDWLLNAAKDEIDELPPLQIPPPGLNFPPNLHYSMLMAANNANASSSSHHQAADNRDEDDDGIEENLRARSKEIKDEKSRNEEMENLDLERQHHQNGRYATLSTSDFLQKPSNNPSPVQGLMNHNSLAYNNSSFLRWDPSNLSLSHHQPEDNDNHQQFQIFNNNSNVPLHPSTVDIIPSGSQVVLYPPYGVSHPHQSYFDLQMLSSNSHNPLSPNSLSQHHVESSSHNHNNQQEAPQPLRPFHFSVMANFLPSSSRLNGGNKTNNDDEYESR</sequence>
<keyword evidence="3 8" id="KW-0238">DNA-binding</keyword>
<evidence type="ECO:0000256" key="5">
    <source>
        <dbReference type="ARBA" id="ARBA00023242"/>
    </source>
</evidence>
<feature type="compositionally biased region" description="Acidic residues" evidence="6">
    <location>
        <begin position="1"/>
        <end position="10"/>
    </location>
</feature>
<comment type="caution">
    <text evidence="8">The sequence shown here is derived from an EMBL/GenBank/DDBJ whole genome shotgun (WGS) entry which is preliminary data.</text>
</comment>
<keyword evidence="2" id="KW-0805">Transcription regulation</keyword>
<feature type="compositionally biased region" description="Polar residues" evidence="6">
    <location>
        <begin position="204"/>
        <end position="226"/>
    </location>
</feature>
<organism evidence="8 9">
    <name type="scientific">Lithospermum erythrorhizon</name>
    <name type="common">Purple gromwell</name>
    <name type="synonym">Lithospermum officinale var. erythrorhizon</name>
    <dbReference type="NCBI Taxonomy" id="34254"/>
    <lineage>
        <taxon>Eukaryota</taxon>
        <taxon>Viridiplantae</taxon>
        <taxon>Streptophyta</taxon>
        <taxon>Embryophyta</taxon>
        <taxon>Tracheophyta</taxon>
        <taxon>Spermatophyta</taxon>
        <taxon>Magnoliopsida</taxon>
        <taxon>eudicotyledons</taxon>
        <taxon>Gunneridae</taxon>
        <taxon>Pentapetalae</taxon>
        <taxon>asterids</taxon>
        <taxon>lamiids</taxon>
        <taxon>Boraginales</taxon>
        <taxon>Boraginaceae</taxon>
        <taxon>Boraginoideae</taxon>
        <taxon>Lithospermeae</taxon>
        <taxon>Lithospermum</taxon>
    </lineage>
</organism>
<dbReference type="AlphaFoldDB" id="A0AAV3NJP9"/>
<evidence type="ECO:0000259" key="7">
    <source>
        <dbReference type="PROSITE" id="PS51369"/>
    </source>
</evidence>
<dbReference type="GO" id="GO:0005634">
    <property type="term" value="C:nucleus"/>
    <property type="evidence" value="ECO:0007669"/>
    <property type="project" value="UniProtKB-SubCell"/>
</dbReference>
<dbReference type="Pfam" id="PF03634">
    <property type="entry name" value="TCP"/>
    <property type="match status" value="1"/>
</dbReference>
<accession>A0AAV3NJP9</accession>
<protein>
    <submittedName>
        <fullName evidence="8">DNA-binding transcription factor</fullName>
    </submittedName>
</protein>
<dbReference type="InterPro" id="IPR017887">
    <property type="entry name" value="TF_TCP_subgr"/>
</dbReference>
<evidence type="ECO:0000256" key="1">
    <source>
        <dbReference type="ARBA" id="ARBA00004123"/>
    </source>
</evidence>
<dbReference type="PROSITE" id="PS51369">
    <property type="entry name" value="TCP"/>
    <property type="match status" value="1"/>
</dbReference>
<evidence type="ECO:0000313" key="8">
    <source>
        <dbReference type="EMBL" id="GAA0138711.1"/>
    </source>
</evidence>
<evidence type="ECO:0000256" key="3">
    <source>
        <dbReference type="ARBA" id="ARBA00023125"/>
    </source>
</evidence>
<evidence type="ECO:0000256" key="4">
    <source>
        <dbReference type="ARBA" id="ARBA00023163"/>
    </source>
</evidence>